<protein>
    <submittedName>
        <fullName evidence="1">Uncharacterized protein</fullName>
    </submittedName>
</protein>
<dbReference type="EMBL" id="GEZM01071447">
    <property type="protein sequence ID" value="JAV65799.1"/>
    <property type="molecule type" value="Transcribed_RNA"/>
</dbReference>
<dbReference type="AlphaFoldDB" id="A0A1Y1KWM5"/>
<accession>A0A1Y1KWM5</accession>
<evidence type="ECO:0000313" key="1">
    <source>
        <dbReference type="EMBL" id="JAV65799.1"/>
    </source>
</evidence>
<name>A0A1Y1KWM5_PHOPY</name>
<proteinExistence type="predicted"/>
<reference evidence="1" key="1">
    <citation type="journal article" date="2016" name="Sci. Rep.">
        <title>Molecular characterization of firefly nuptial gifts: a multi-omics approach sheds light on postcopulatory sexual selection.</title>
        <authorList>
            <person name="Al-Wathiqui N."/>
            <person name="Fallon T.R."/>
            <person name="South A."/>
            <person name="Weng J.K."/>
            <person name="Lewis S.M."/>
        </authorList>
    </citation>
    <scope>NUCLEOTIDE SEQUENCE</scope>
</reference>
<organism evidence="1">
    <name type="scientific">Photinus pyralis</name>
    <name type="common">Common eastern firefly</name>
    <name type="synonym">Lampyris pyralis</name>
    <dbReference type="NCBI Taxonomy" id="7054"/>
    <lineage>
        <taxon>Eukaryota</taxon>
        <taxon>Metazoa</taxon>
        <taxon>Ecdysozoa</taxon>
        <taxon>Arthropoda</taxon>
        <taxon>Hexapoda</taxon>
        <taxon>Insecta</taxon>
        <taxon>Pterygota</taxon>
        <taxon>Neoptera</taxon>
        <taxon>Endopterygota</taxon>
        <taxon>Coleoptera</taxon>
        <taxon>Polyphaga</taxon>
        <taxon>Elateriformia</taxon>
        <taxon>Elateroidea</taxon>
        <taxon>Lampyridae</taxon>
        <taxon>Lampyrinae</taxon>
        <taxon>Photinus</taxon>
    </lineage>
</organism>
<sequence length="311" mass="32006">MLLKIDEEDATATATSSFPVVVSAVVVITGVKIDLTEVVTADVDVVVVALVRETCAFVTAFTASLETFENSNAGGCETEGLKVNTEFGAEVTLAKLNALVLTAGSAGNLAVALTGVTVTAAGVGIADIEIGDLKLKIAPPVVVFVTVVVLGELNLKSVAELVVAVGVLGDVTLLIDKAVPVIGAEKLKVGDGLTVFVPKDGASDFAVNENDSCVVGTNAELTVVVRGLLSTAVVDDGTLEKKGLVEEDIEGNDDVDEKLNWGITEVVEGVNWKSEVAFVSDLLCAVAVGLVNVNVDEGTFDVTTAEVFEEN</sequence>